<comment type="catalytic activity">
    <reaction evidence="1">
        <text>an L-aminoacyl-L-amino acid + H2O = 2 an L-alpha-amino acid</text>
        <dbReference type="Rhea" id="RHEA:48940"/>
        <dbReference type="ChEBI" id="CHEBI:15377"/>
        <dbReference type="ChEBI" id="CHEBI:59869"/>
        <dbReference type="ChEBI" id="CHEBI:77460"/>
    </reaction>
</comment>
<organism evidence="3 4">
    <name type="scientific">Geothrix limicola</name>
    <dbReference type="NCBI Taxonomy" id="2927978"/>
    <lineage>
        <taxon>Bacteria</taxon>
        <taxon>Pseudomonadati</taxon>
        <taxon>Acidobacteriota</taxon>
        <taxon>Holophagae</taxon>
        <taxon>Holophagales</taxon>
        <taxon>Holophagaceae</taxon>
        <taxon>Geothrix</taxon>
    </lineage>
</organism>
<evidence type="ECO:0000256" key="1">
    <source>
        <dbReference type="RuleBase" id="RU364089"/>
    </source>
</evidence>
<reference evidence="3 4" key="1">
    <citation type="journal article" date="2023" name="Antonie Van Leeuwenhoek">
        <title>Mesoterricola silvestris gen. nov., sp. nov., Mesoterricola sediminis sp. nov., Geothrix oryzae sp. nov., Geothrix edaphica sp. nov., Geothrix rubra sp. nov., and Geothrix limicola sp. nov., six novel members of Acidobacteriota isolated from soils.</title>
        <authorList>
            <person name="Itoh H."/>
            <person name="Sugisawa Y."/>
            <person name="Mise K."/>
            <person name="Xu Z."/>
            <person name="Kuniyasu M."/>
            <person name="Ushijima N."/>
            <person name="Kawano K."/>
            <person name="Kobayashi E."/>
            <person name="Shiratori Y."/>
            <person name="Masuda Y."/>
            <person name="Senoo K."/>
        </authorList>
    </citation>
    <scope>NUCLEOTIDE SEQUENCE [LARGE SCALE GENOMIC DNA]</scope>
    <source>
        <strain evidence="3 4">Red804</strain>
    </source>
</reference>
<keyword evidence="1" id="KW-0645">Protease</keyword>
<comment type="caution">
    <text evidence="3">The sequence shown here is derived from an EMBL/GenBank/DDBJ whole genome shotgun (WGS) entry which is preliminary data.</text>
</comment>
<protein>
    <recommendedName>
        <fullName evidence="1">Dipeptidase</fullName>
        <ecNumber evidence="1">3.4.-.-</ecNumber>
    </recommendedName>
</protein>
<evidence type="ECO:0000313" key="3">
    <source>
        <dbReference type="EMBL" id="GLH71709.1"/>
    </source>
</evidence>
<evidence type="ECO:0000313" key="4">
    <source>
        <dbReference type="Proteomes" id="UP001165069"/>
    </source>
</evidence>
<feature type="chain" id="PRO_5046537288" description="Dipeptidase" evidence="2">
    <location>
        <begin position="26"/>
        <end position="548"/>
    </location>
</feature>
<comment type="similarity">
    <text evidence="1">Belongs to the peptidase C69 family.</text>
</comment>
<evidence type="ECO:0000256" key="2">
    <source>
        <dbReference type="SAM" id="SignalP"/>
    </source>
</evidence>
<dbReference type="PANTHER" id="PTHR12994:SF17">
    <property type="entry name" value="LD30995P"/>
    <property type="match status" value="1"/>
</dbReference>
<dbReference type="EMBL" id="BSDE01000001">
    <property type="protein sequence ID" value="GLH71709.1"/>
    <property type="molecule type" value="Genomic_DNA"/>
</dbReference>
<dbReference type="PANTHER" id="PTHR12994">
    <property type="entry name" value="SECERNIN"/>
    <property type="match status" value="1"/>
</dbReference>
<dbReference type="Pfam" id="PF03577">
    <property type="entry name" value="Peptidase_C69"/>
    <property type="match status" value="1"/>
</dbReference>
<feature type="signal peptide" evidence="2">
    <location>
        <begin position="1"/>
        <end position="25"/>
    </location>
</feature>
<keyword evidence="4" id="KW-1185">Reference proteome</keyword>
<keyword evidence="2" id="KW-0732">Signal</keyword>
<dbReference type="RefSeq" id="WP_285569142.1">
    <property type="nucleotide sequence ID" value="NZ_BSDE01000001.1"/>
</dbReference>
<gene>
    <name evidence="3" type="ORF">GETHLI_02110</name>
</gene>
<dbReference type="Proteomes" id="UP001165069">
    <property type="component" value="Unassembled WGS sequence"/>
</dbReference>
<name>A0ABQ5QA58_9BACT</name>
<accession>A0ABQ5QA58</accession>
<dbReference type="InterPro" id="IPR005322">
    <property type="entry name" value="Peptidase_C69"/>
</dbReference>
<proteinExistence type="inferred from homology"/>
<keyword evidence="1" id="KW-0378">Hydrolase</keyword>
<dbReference type="EC" id="3.4.-.-" evidence="1"/>
<sequence length="548" mass="60848">MKQPLLLLCAMLVASATLRPCTVIAAGKKATKDGSVILSHTDCGPDSRIRVVPAMRFKPGDQAAIYWGLQDPSQPLDHPREVLGHIPQVTQTYGYFQSAYSHMNEHQLGIAESTTSQRPELIVTKGAGDQIMTIEQAQIFALQRCRKAKDAVRLVGELLETHGFLPSAGDGSEALVIGDTEEAWVFEVFAVGPGWKKAGGKPGAIWAAQRIPDDEAVLIPNWSIIKAIDPADSTRFLVSKNYKQEAIDRGWFDPASGRPFIWQEAYAPLPDEVATGRSWLFATTFAPSMRPGGHPWPNRRLGPEDPAKGLNAYFQTVEPLSIYPFSLKPEKKISVQDVIAFQRSTMEGTIYDMASDPAWRVPDGKGGLVQSPLATPFPGRDLRALLRITYRRPVARHRGFYGMVCQLRGWLPDAIGGLYWVYLDNPAISPYVPMYAGVTATAPSYQTYDPEAYSDASARWTIDFVDNLANLRYQEAIRDVRAARAPFEQAIFDRLPALEAEALALHKKDPEAAKRLLTDYCVGLQNAVPAFYIRLREKLITKYTNNRE</sequence>
<keyword evidence="1" id="KW-0224">Dipeptidase</keyword>
<dbReference type="Gene3D" id="3.60.60.10">
    <property type="entry name" value="Penicillin V Acylase, Chain A"/>
    <property type="match status" value="1"/>
</dbReference>